<protein>
    <submittedName>
        <fullName evidence="1">Uncharacterized protein</fullName>
    </submittedName>
</protein>
<comment type="caution">
    <text evidence="1">The sequence shown here is derived from an EMBL/GenBank/DDBJ whole genome shotgun (WGS) entry which is preliminary data.</text>
</comment>
<proteinExistence type="predicted"/>
<evidence type="ECO:0000313" key="1">
    <source>
        <dbReference type="EMBL" id="GIH91202.1"/>
    </source>
</evidence>
<accession>A0A8J3WK10</accession>
<gene>
    <name evidence="1" type="ORF">Psi01_18320</name>
</gene>
<dbReference type="EMBL" id="BOOJ01000018">
    <property type="protein sequence ID" value="GIH91202.1"/>
    <property type="molecule type" value="Genomic_DNA"/>
</dbReference>
<dbReference type="Proteomes" id="UP000619788">
    <property type="component" value="Unassembled WGS sequence"/>
</dbReference>
<dbReference type="AlphaFoldDB" id="A0A8J3WK10"/>
<keyword evidence="2" id="KW-1185">Reference proteome</keyword>
<organism evidence="1 2">
    <name type="scientific">Planobispora siamensis</name>
    <dbReference type="NCBI Taxonomy" id="936338"/>
    <lineage>
        <taxon>Bacteria</taxon>
        <taxon>Bacillati</taxon>
        <taxon>Actinomycetota</taxon>
        <taxon>Actinomycetes</taxon>
        <taxon>Streptosporangiales</taxon>
        <taxon>Streptosporangiaceae</taxon>
        <taxon>Planobispora</taxon>
    </lineage>
</organism>
<evidence type="ECO:0000313" key="2">
    <source>
        <dbReference type="Proteomes" id="UP000619788"/>
    </source>
</evidence>
<reference evidence="1 2" key="1">
    <citation type="submission" date="2021-01" db="EMBL/GenBank/DDBJ databases">
        <title>Whole genome shotgun sequence of Planobispora siamensis NBRC 107568.</title>
        <authorList>
            <person name="Komaki H."/>
            <person name="Tamura T."/>
        </authorList>
    </citation>
    <scope>NUCLEOTIDE SEQUENCE [LARGE SCALE GENOMIC DNA]</scope>
    <source>
        <strain evidence="1 2">NBRC 107568</strain>
    </source>
</reference>
<sequence>MPLTALVIATVLGITAAFGGFAEAAKRPPSRLGPGAVVDQKLFTTKFVTARTVFQPDVYGGDGKNFVEIELEVTNKGDKTESVGTPGYGGKQGLLYGRSILKVTPEIKSELGPIAMIPDEGVVSRQLHPGMTSTVVIRYELAEGQEAPPSLQLDVGTFDPDWESFTGAEFGLTLETDGDGEKAPPKVEAQVVLPVQRGGTGG</sequence>
<name>A0A8J3WK10_9ACTN</name>